<dbReference type="PROSITE" id="PS00636">
    <property type="entry name" value="DNAJ_1"/>
    <property type="match status" value="1"/>
</dbReference>
<dbReference type="GO" id="GO:0006260">
    <property type="term" value="P:DNA replication"/>
    <property type="evidence" value="ECO:0007669"/>
    <property type="project" value="UniProtKB-KW"/>
</dbReference>
<comment type="subunit">
    <text evidence="8">Homodimer.</text>
</comment>
<feature type="binding site" evidence="8">
    <location>
        <position position="184"/>
    </location>
    <ligand>
        <name>Zn(2+)</name>
        <dbReference type="ChEBI" id="CHEBI:29105"/>
        <label>1</label>
    </ligand>
</feature>
<comment type="subcellular location">
    <subcellularLocation>
        <location evidence="8">Cytoplasm</location>
    </subcellularLocation>
</comment>
<dbReference type="Gene3D" id="1.10.287.110">
    <property type="entry name" value="DnaJ domain"/>
    <property type="match status" value="1"/>
</dbReference>
<dbReference type="InterPro" id="IPR012724">
    <property type="entry name" value="DnaJ"/>
</dbReference>
<dbReference type="PANTHER" id="PTHR43096:SF52">
    <property type="entry name" value="DNAJ HOMOLOG 1, MITOCHONDRIAL-RELATED"/>
    <property type="match status" value="1"/>
</dbReference>
<dbReference type="PRINTS" id="PR00625">
    <property type="entry name" value="JDOMAIN"/>
</dbReference>
<dbReference type="GO" id="GO:0009408">
    <property type="term" value="P:response to heat"/>
    <property type="evidence" value="ECO:0007669"/>
    <property type="project" value="InterPro"/>
</dbReference>
<feature type="domain" description="J" evidence="9">
    <location>
        <begin position="5"/>
        <end position="70"/>
    </location>
</feature>
<dbReference type="GO" id="GO:0005524">
    <property type="term" value="F:ATP binding"/>
    <property type="evidence" value="ECO:0007669"/>
    <property type="project" value="InterPro"/>
</dbReference>
<protein>
    <recommendedName>
        <fullName evidence="8">Chaperone protein DnaJ</fullName>
    </recommendedName>
</protein>
<dbReference type="InterPro" id="IPR036410">
    <property type="entry name" value="HSP_DnaJ_Cys-rich_dom_sf"/>
</dbReference>
<dbReference type="SUPFAM" id="SSF57938">
    <property type="entry name" value="DnaJ/Hsp40 cysteine-rich domain"/>
    <property type="match status" value="1"/>
</dbReference>
<keyword evidence="7 8" id="KW-0143">Chaperone</keyword>
<dbReference type="AlphaFoldDB" id="A0A1V5SWT4"/>
<comment type="cofactor">
    <cofactor evidence="8">
        <name>Zn(2+)</name>
        <dbReference type="ChEBI" id="CHEBI:29105"/>
    </cofactor>
    <text evidence="8">Binds 2 Zn(2+) ions per monomer.</text>
</comment>
<keyword evidence="5 8" id="KW-0862">Zinc</keyword>
<evidence type="ECO:0000256" key="1">
    <source>
        <dbReference type="ARBA" id="ARBA00022705"/>
    </source>
</evidence>
<dbReference type="SUPFAM" id="SSF46565">
    <property type="entry name" value="Chaperone J-domain"/>
    <property type="match status" value="1"/>
</dbReference>
<comment type="caution">
    <text evidence="10">The sequence shown here is derived from an EMBL/GenBank/DDBJ whole genome shotgun (WGS) entry which is preliminary data.</text>
</comment>
<reference evidence="10" key="1">
    <citation type="submission" date="2017-02" db="EMBL/GenBank/DDBJ databases">
        <title>Delving into the versatile metabolic prowess of the omnipresent phylum Bacteroidetes.</title>
        <authorList>
            <person name="Nobu M.K."/>
            <person name="Mei R."/>
            <person name="Narihiro T."/>
            <person name="Kuroda K."/>
            <person name="Liu W.-T."/>
        </authorList>
    </citation>
    <scope>NUCLEOTIDE SEQUENCE</scope>
    <source>
        <strain evidence="10">ADurb.Bin276</strain>
    </source>
</reference>
<keyword evidence="1 8" id="KW-0235">DNA replication</keyword>
<keyword evidence="8" id="KW-0963">Cytoplasm</keyword>
<proteinExistence type="inferred from homology"/>
<evidence type="ECO:0000256" key="2">
    <source>
        <dbReference type="ARBA" id="ARBA00022723"/>
    </source>
</evidence>
<evidence type="ECO:0000256" key="6">
    <source>
        <dbReference type="ARBA" id="ARBA00023016"/>
    </source>
</evidence>
<dbReference type="InterPro" id="IPR036869">
    <property type="entry name" value="J_dom_sf"/>
</dbReference>
<dbReference type="GO" id="GO:0042026">
    <property type="term" value="P:protein refolding"/>
    <property type="evidence" value="ECO:0007669"/>
    <property type="project" value="TreeGrafter"/>
</dbReference>
<keyword evidence="6 8" id="KW-0346">Stress response</keyword>
<dbReference type="InterPro" id="IPR002939">
    <property type="entry name" value="DnaJ_C"/>
</dbReference>
<dbReference type="InterPro" id="IPR008971">
    <property type="entry name" value="HSP40/DnaJ_pept-bd"/>
</dbReference>
<dbReference type="Proteomes" id="UP000485569">
    <property type="component" value="Unassembled WGS sequence"/>
</dbReference>
<feature type="binding site" evidence="8">
    <location>
        <position position="197"/>
    </location>
    <ligand>
        <name>Zn(2+)</name>
        <dbReference type="ChEBI" id="CHEBI:29105"/>
        <label>1</label>
    </ligand>
</feature>
<dbReference type="PANTHER" id="PTHR43096">
    <property type="entry name" value="DNAJ HOMOLOG 1, MITOCHONDRIAL-RELATED"/>
    <property type="match status" value="1"/>
</dbReference>
<dbReference type="InterPro" id="IPR018253">
    <property type="entry name" value="DnaJ_domain_CS"/>
</dbReference>
<evidence type="ECO:0000313" key="10">
    <source>
        <dbReference type="EMBL" id="OQA58794.1"/>
    </source>
</evidence>
<keyword evidence="4" id="KW-0863">Zinc-finger</keyword>
<feature type="binding site" evidence="8">
    <location>
        <position position="194"/>
    </location>
    <ligand>
        <name>Zn(2+)</name>
        <dbReference type="ChEBI" id="CHEBI:29105"/>
        <label>1</label>
    </ligand>
</feature>
<evidence type="ECO:0000256" key="7">
    <source>
        <dbReference type="ARBA" id="ARBA00023186"/>
    </source>
</evidence>
<feature type="binding site" evidence="8">
    <location>
        <position position="194"/>
    </location>
    <ligand>
        <name>Zn(2+)</name>
        <dbReference type="ChEBI" id="CHEBI:29105"/>
        <label>2</label>
    </ligand>
</feature>
<organism evidence="10">
    <name type="scientific">Candidatus Atribacter allofermentans</name>
    <dbReference type="NCBI Taxonomy" id="1852833"/>
    <lineage>
        <taxon>Bacteria</taxon>
        <taxon>Pseudomonadati</taxon>
        <taxon>Atribacterota</taxon>
        <taxon>Atribacteria</taxon>
        <taxon>Atribacterales</taxon>
        <taxon>Atribacteraceae</taxon>
        <taxon>Atribacter</taxon>
    </lineage>
</organism>
<comment type="caution">
    <text evidence="8">Lacks conserved residue(s) required for the propagation of feature annotation.</text>
</comment>
<keyword evidence="3 8" id="KW-0677">Repeat</keyword>
<dbReference type="GO" id="GO:0051082">
    <property type="term" value="F:unfolded protein binding"/>
    <property type="evidence" value="ECO:0007669"/>
    <property type="project" value="UniProtKB-UniRule"/>
</dbReference>
<dbReference type="InterPro" id="IPR001623">
    <property type="entry name" value="DnaJ_domain"/>
</dbReference>
<dbReference type="PROSITE" id="PS50076">
    <property type="entry name" value="DNAJ_2"/>
    <property type="match status" value="1"/>
</dbReference>
<evidence type="ECO:0000256" key="3">
    <source>
        <dbReference type="ARBA" id="ARBA00022737"/>
    </source>
</evidence>
<dbReference type="Pfam" id="PF01556">
    <property type="entry name" value="DnaJ_C"/>
    <property type="match status" value="1"/>
</dbReference>
<dbReference type="SUPFAM" id="SSF49493">
    <property type="entry name" value="HSP40/DnaJ peptide-binding domain"/>
    <property type="match status" value="2"/>
</dbReference>
<gene>
    <name evidence="10" type="primary">dnaJ_1</name>
    <name evidence="8" type="synonym">dnaJ</name>
    <name evidence="10" type="ORF">BWY41_01003</name>
</gene>
<sequence length="348" mass="40304">MEFKDYYQILGLNRNADEKEIKKTYRRLARKYHPDLNPGNKESEKRFKEINEAYEVLGDPEKRKRYDELGSAWNSYGQKDTEQFWKDYYNKYGSGGTSYQQTYSTNFEGGDFSDFFRTFFGDLFGGSSSRTHSTRFRSSRKNEWINGYPQKGEAEPSSHPIEINFIESVLGTRKNFHLEFEEPCPQCRGQNQNCTTCNGRGLVRRKKTVDVSIPSGIQDGSKLRVPGVLNGRDLYLVVKIQPHPFFRREKHDIHLDLPLTLYEALLGTEIEVPTVNGKVKMKIPPETQNGMTLRLRGLGIKDRKTGSVGDQLVKIRVVLPTRLDEKERKLFQDLSSIRKENPRSHLFT</sequence>
<comment type="similarity">
    <text evidence="8">Belongs to the DnaJ family.</text>
</comment>
<dbReference type="Pfam" id="PF00226">
    <property type="entry name" value="DnaJ"/>
    <property type="match status" value="1"/>
</dbReference>
<dbReference type="GO" id="GO:0008270">
    <property type="term" value="F:zinc ion binding"/>
    <property type="evidence" value="ECO:0007669"/>
    <property type="project" value="UniProtKB-UniRule"/>
</dbReference>
<feature type="binding site" evidence="8">
    <location>
        <position position="187"/>
    </location>
    <ligand>
        <name>Zn(2+)</name>
        <dbReference type="ChEBI" id="CHEBI:29105"/>
        <label>1</label>
    </ligand>
</feature>
<dbReference type="GO" id="GO:0005737">
    <property type="term" value="C:cytoplasm"/>
    <property type="evidence" value="ECO:0007669"/>
    <property type="project" value="UniProtKB-SubCell"/>
</dbReference>
<evidence type="ECO:0000259" key="9">
    <source>
        <dbReference type="PROSITE" id="PS50076"/>
    </source>
</evidence>
<dbReference type="FunFam" id="2.60.260.20:FF:000005">
    <property type="entry name" value="Chaperone protein dnaJ 1, mitochondrial"/>
    <property type="match status" value="1"/>
</dbReference>
<comment type="domain">
    <text evidence="8">The J domain is necessary and sufficient to stimulate DnaK ATPase activity. Zinc center 1 plays an important role in the autonomous, DnaK-independent chaperone activity of DnaJ. Zinc center 2 is essential for interaction with DnaK and for DnaJ activity.</text>
</comment>
<evidence type="ECO:0000256" key="4">
    <source>
        <dbReference type="ARBA" id="ARBA00022771"/>
    </source>
</evidence>
<dbReference type="EMBL" id="MWBQ01000066">
    <property type="protein sequence ID" value="OQA58794.1"/>
    <property type="molecule type" value="Genomic_DNA"/>
</dbReference>
<dbReference type="CDD" id="cd10747">
    <property type="entry name" value="DnaJ_C"/>
    <property type="match status" value="1"/>
</dbReference>
<evidence type="ECO:0000256" key="5">
    <source>
        <dbReference type="ARBA" id="ARBA00022833"/>
    </source>
</evidence>
<dbReference type="SMART" id="SM00271">
    <property type="entry name" value="DnaJ"/>
    <property type="match status" value="1"/>
</dbReference>
<keyword evidence="2 8" id="KW-0479">Metal-binding</keyword>
<comment type="function">
    <text evidence="8">Participates actively in the response to hyperosmotic and heat shock by preventing the aggregation of stress-denatured proteins and by disaggregating proteins, also in an autonomous, DnaK-independent fashion. Unfolded proteins bind initially to DnaJ; upon interaction with the DnaJ-bound protein, DnaK hydrolyzes its bound ATP, resulting in the formation of a stable complex. GrpE releases ADP from DnaK; ATP binding to DnaK triggers the release of the substrate protein, thus completing the reaction cycle. Several rounds of ATP-dependent interactions between DnaJ, DnaK and GrpE are required for fully efficient folding. Also involved, together with DnaK and GrpE, in the DNA replication of plasmids through activation of initiation proteins.</text>
</comment>
<dbReference type="CDD" id="cd06257">
    <property type="entry name" value="DnaJ"/>
    <property type="match status" value="1"/>
</dbReference>
<evidence type="ECO:0000256" key="8">
    <source>
        <dbReference type="HAMAP-Rule" id="MF_01152"/>
    </source>
</evidence>
<name>A0A1V5SWT4_9BACT</name>
<dbReference type="HAMAP" id="MF_01152">
    <property type="entry name" value="DnaJ"/>
    <property type="match status" value="1"/>
</dbReference>
<accession>A0A1V5SWT4</accession>
<dbReference type="Gene3D" id="2.60.260.20">
    <property type="entry name" value="Urease metallochaperone UreE, N-terminal domain"/>
    <property type="match status" value="2"/>
</dbReference>